<dbReference type="Gene3D" id="1.10.10.10">
    <property type="entry name" value="Winged helix-like DNA-binding domain superfamily/Winged helix DNA-binding domain"/>
    <property type="match status" value="1"/>
</dbReference>
<feature type="compositionally biased region" description="Low complexity" evidence="1">
    <location>
        <begin position="105"/>
        <end position="121"/>
    </location>
</feature>
<dbReference type="AlphaFoldDB" id="A0AAD0PUA8"/>
<dbReference type="EMBL" id="CP031226">
    <property type="protein sequence ID" value="AXH59455.1"/>
    <property type="molecule type" value="Genomic_DNA"/>
</dbReference>
<feature type="compositionally biased region" description="Basic and acidic residues" evidence="1">
    <location>
        <begin position="218"/>
        <end position="234"/>
    </location>
</feature>
<reference evidence="2 3" key="1">
    <citation type="journal article" date="2011" name="PLoS Pathog.">
        <title>Dynamic evolution of pathogenicity revealed by sequencing and comparative genomics of 19 Pseudomonas syringae isolates.</title>
        <authorList>
            <person name="Baltrus D.A."/>
            <person name="Nishimura M.T."/>
            <person name="Romanchuk A."/>
            <person name="Chang J.H."/>
            <person name="Mukhtar M.S."/>
            <person name="Cherkis K."/>
            <person name="Roach J."/>
            <person name="Grant S.R."/>
            <person name="Jones C.D."/>
            <person name="Dangl J.L."/>
        </authorList>
    </citation>
    <scope>NUCLEOTIDE SEQUENCE [LARGE SCALE GENOMIC DNA]</scope>
    <source>
        <strain evidence="2 3">M301315</strain>
    </source>
</reference>
<evidence type="ECO:0000313" key="3">
    <source>
        <dbReference type="Proteomes" id="UP000006426"/>
    </source>
</evidence>
<sequence length="365" mass="38363">MSKTLSNSPKPENILNALQQASTPLSINELAGKTNVVARNLLNPLIKQMIQEGKIVQTEDSPPKFKLAGDAGFSLDSQPASPRAKTKPTDNVVHMSSKTPRAAKAETTAPAKVADAAPKATSQPASQQANIRDVVIQQLQKAPTEIAVLEEQHPGFADILANLHAEGLIVQDKIMNSETIYLSPKGEELYAQMVADGVLSKDAITQAPAAVSTTSKQQAKEAAQKAPAETEGKRPIGRPKGSTNKKNAGEQPTGKDKSATPKSPTASPAAPAPAPVKPKDAAAQPDEAASQAPAAEERGALSGLSGQLMELLEVAARNAVDAQTKAQAQRDERNAKIAQDMASLSELMFEMGNRLKSLSETLNAE</sequence>
<gene>
    <name evidence="2" type="ORF">PLA107_029965</name>
</gene>
<dbReference type="RefSeq" id="WP_005742361.1">
    <property type="nucleotide sequence ID" value="NZ_CP031226.1"/>
</dbReference>
<geneLocation type="plasmid" evidence="3">
    <name>pmppla107</name>
</geneLocation>
<evidence type="ECO:0000256" key="1">
    <source>
        <dbReference type="SAM" id="MobiDB-lite"/>
    </source>
</evidence>
<dbReference type="Proteomes" id="UP000006426">
    <property type="component" value="Plasmid pmppla107"/>
</dbReference>
<proteinExistence type="predicted"/>
<keyword evidence="2" id="KW-0614">Plasmid</keyword>
<name>A0AAD0PUA8_PSEAV</name>
<dbReference type="GeneID" id="39473787"/>
<accession>A0AAD0PUA8</accession>
<dbReference type="InterPro" id="IPR036388">
    <property type="entry name" value="WH-like_DNA-bd_sf"/>
</dbReference>
<evidence type="ECO:0000313" key="2">
    <source>
        <dbReference type="EMBL" id="AXH59455.1"/>
    </source>
</evidence>
<protein>
    <submittedName>
        <fullName evidence="2">Uncharacterized protein</fullName>
    </submittedName>
</protein>
<feature type="compositionally biased region" description="Low complexity" evidence="1">
    <location>
        <begin position="260"/>
        <end position="269"/>
    </location>
</feature>
<organism evidence="2 3">
    <name type="scientific">Pseudomonas amygdali pv. lachrymans str. M301315</name>
    <dbReference type="NCBI Taxonomy" id="629260"/>
    <lineage>
        <taxon>Bacteria</taxon>
        <taxon>Pseudomonadati</taxon>
        <taxon>Pseudomonadota</taxon>
        <taxon>Gammaproteobacteria</taxon>
        <taxon>Pseudomonadales</taxon>
        <taxon>Pseudomonadaceae</taxon>
        <taxon>Pseudomonas</taxon>
        <taxon>Pseudomonas amygdali</taxon>
    </lineage>
</organism>
<feature type="region of interest" description="Disordered" evidence="1">
    <location>
        <begin position="69"/>
        <end position="128"/>
    </location>
</feature>
<feature type="compositionally biased region" description="Low complexity" evidence="1">
    <location>
        <begin position="281"/>
        <end position="294"/>
    </location>
</feature>
<feature type="region of interest" description="Disordered" evidence="1">
    <location>
        <begin position="209"/>
        <end position="301"/>
    </location>
</feature>